<name>A0ABT5YZG9_9ACTN</name>
<dbReference type="Proteomes" id="UP001220022">
    <property type="component" value="Unassembled WGS sequence"/>
</dbReference>
<dbReference type="InterPro" id="IPR029058">
    <property type="entry name" value="AB_hydrolase_fold"/>
</dbReference>
<evidence type="ECO:0000313" key="3">
    <source>
        <dbReference type="Proteomes" id="UP001220022"/>
    </source>
</evidence>
<comment type="caution">
    <text evidence="2">The sequence shown here is derived from an EMBL/GenBank/DDBJ whole genome shotgun (WGS) entry which is preliminary data.</text>
</comment>
<dbReference type="EMBL" id="JARHTQ010000007">
    <property type="protein sequence ID" value="MDF2256817.1"/>
    <property type="molecule type" value="Genomic_DNA"/>
</dbReference>
<dbReference type="Gene3D" id="3.40.50.1820">
    <property type="entry name" value="alpha/beta hydrolase"/>
    <property type="match status" value="1"/>
</dbReference>
<organism evidence="2 3">
    <name type="scientific">Streptantibioticus ferralitis</name>
    <dbReference type="NCBI Taxonomy" id="236510"/>
    <lineage>
        <taxon>Bacteria</taxon>
        <taxon>Bacillati</taxon>
        <taxon>Actinomycetota</taxon>
        <taxon>Actinomycetes</taxon>
        <taxon>Kitasatosporales</taxon>
        <taxon>Streptomycetaceae</taxon>
        <taxon>Streptantibioticus</taxon>
    </lineage>
</organism>
<dbReference type="RefSeq" id="WP_275813672.1">
    <property type="nucleotide sequence ID" value="NZ_BAAANM010000001.1"/>
</dbReference>
<reference evidence="2 3" key="1">
    <citation type="submission" date="2023-03" db="EMBL/GenBank/DDBJ databases">
        <title>Draft genome sequence of type strain Streptomyces ferralitis JCM 14344.</title>
        <authorList>
            <person name="Klaysubun C."/>
            <person name="Duangmal K."/>
        </authorList>
    </citation>
    <scope>NUCLEOTIDE SEQUENCE [LARGE SCALE GENOMIC DNA]</scope>
    <source>
        <strain evidence="2 3">JCM 14344</strain>
    </source>
</reference>
<evidence type="ECO:0000259" key="1">
    <source>
        <dbReference type="SMART" id="SM00824"/>
    </source>
</evidence>
<evidence type="ECO:0000313" key="2">
    <source>
        <dbReference type="EMBL" id="MDF2256817.1"/>
    </source>
</evidence>
<sequence length="159" mass="17320">MERPWAPSSSPPSAAAWTLSPPPTGLIIVDAHHVTPDREDEPWLLAMPARVPLQMGGQFDAVVDDMSMAALGAYTRMARGWRPEPVGVPTLLVRATEPAPQMRFRGGYRAGDEERRTSWLEPYDTVDVPGEHWTVNEDHAHTTAGAIQTWLSALGATAG</sequence>
<feature type="domain" description="Thioesterase TesA-like" evidence="1">
    <location>
        <begin position="7"/>
        <end position="151"/>
    </location>
</feature>
<dbReference type="SMART" id="SM00824">
    <property type="entry name" value="PKS_TE"/>
    <property type="match status" value="1"/>
</dbReference>
<dbReference type="SUPFAM" id="SSF53474">
    <property type="entry name" value="alpha/beta-Hydrolases"/>
    <property type="match status" value="1"/>
</dbReference>
<keyword evidence="3" id="KW-1185">Reference proteome</keyword>
<proteinExistence type="predicted"/>
<protein>
    <recommendedName>
        <fullName evidence="1">Thioesterase TesA-like domain-containing protein</fullName>
    </recommendedName>
</protein>
<accession>A0ABT5YZG9</accession>
<dbReference type="InterPro" id="IPR020802">
    <property type="entry name" value="TesA-like"/>
</dbReference>
<gene>
    <name evidence="2" type="ORF">P2L57_14115</name>
</gene>